<reference evidence="2" key="2">
    <citation type="submission" date="2025-09" db="UniProtKB">
        <authorList>
            <consortium name="Ensembl"/>
        </authorList>
    </citation>
    <scope>IDENTIFICATION</scope>
</reference>
<dbReference type="Proteomes" id="UP000261540">
    <property type="component" value="Unplaced"/>
</dbReference>
<proteinExistence type="predicted"/>
<dbReference type="Ensembl" id="ENSPKIT00000007702.1">
    <property type="protein sequence ID" value="ENSPKIP00000026940.1"/>
    <property type="gene ID" value="ENSPKIG00000009217.1"/>
</dbReference>
<organism evidence="2 3">
    <name type="scientific">Paramormyrops kingsleyae</name>
    <dbReference type="NCBI Taxonomy" id="1676925"/>
    <lineage>
        <taxon>Eukaryota</taxon>
        <taxon>Metazoa</taxon>
        <taxon>Chordata</taxon>
        <taxon>Craniata</taxon>
        <taxon>Vertebrata</taxon>
        <taxon>Euteleostomi</taxon>
        <taxon>Actinopterygii</taxon>
        <taxon>Neopterygii</taxon>
        <taxon>Teleostei</taxon>
        <taxon>Osteoglossocephala</taxon>
        <taxon>Osteoglossomorpha</taxon>
        <taxon>Osteoglossiformes</taxon>
        <taxon>Mormyridae</taxon>
        <taxon>Paramormyrops</taxon>
    </lineage>
</organism>
<accession>A0A3B3S9N8</accession>
<reference evidence="2" key="1">
    <citation type="submission" date="2025-08" db="UniProtKB">
        <authorList>
            <consortium name="Ensembl"/>
        </authorList>
    </citation>
    <scope>IDENTIFICATION</scope>
</reference>
<sequence length="390" mass="44623">MADLVKATKSISEAQDYRDDTKLIMQPYANWEEYLVPAPVSIAILGELVFFSSNVDFSIGQKPPTGGFKFIKYPDSFRACLMQVANSMSAAFSEAHKNMEQIRLLIGNKTAFIKVSMKVLLQDNDELVQTLLPDHQEIIATILHKCAELADQSEKKFHFVINLIEDLLLACLDAMKVYGGDLEKAESKTEVKEIDFNTIIKVLVKGLDAMGRVKEQWEKMVRFFQMISNIIKTCLSRSLTDFVKQSQKASQKHLSYNQKVMIYQQAMYSLNVASMVNMISGTYVEVSDKHLMDMVSSLGVLMVLDPSKSYFNTEHRELQDACKEAQEAIRDLVKKNNKKFDEMTKERMENIERELKPMLPPVSEEKMKEIKEITESAFKEMSQEDEDHFA</sequence>
<protein>
    <submittedName>
        <fullName evidence="2">Uncharacterized LOC111837794</fullName>
    </submittedName>
</protein>
<dbReference type="STRING" id="1676925.ENSPKIP00000026940"/>
<name>A0A3B3S9N8_9TELE</name>
<evidence type="ECO:0000313" key="3">
    <source>
        <dbReference type="Proteomes" id="UP000261540"/>
    </source>
</evidence>
<feature type="coiled-coil region" evidence="1">
    <location>
        <begin position="315"/>
        <end position="342"/>
    </location>
</feature>
<evidence type="ECO:0000256" key="1">
    <source>
        <dbReference type="SAM" id="Coils"/>
    </source>
</evidence>
<dbReference type="AlphaFoldDB" id="A0A3B3S9N8"/>
<keyword evidence="3" id="KW-1185">Reference proteome</keyword>
<dbReference type="PANTHER" id="PTHR33488:SF2">
    <property type="entry name" value="EARLY ENDOSOME ANTIGEN 1-LIKE"/>
    <property type="match status" value="1"/>
</dbReference>
<dbReference type="OrthoDB" id="5406275at2759"/>
<dbReference type="PANTHER" id="PTHR33488">
    <property type="entry name" value="ZGC:162509"/>
    <property type="match status" value="1"/>
</dbReference>
<keyword evidence="1" id="KW-0175">Coiled coil</keyword>
<dbReference type="GeneTree" id="ENSGT00390000008061"/>
<dbReference type="KEGG" id="pki:111837794"/>
<evidence type="ECO:0000313" key="2">
    <source>
        <dbReference type="Ensembl" id="ENSPKIP00000026940.1"/>
    </source>
</evidence>